<evidence type="ECO:0000256" key="1">
    <source>
        <dbReference type="ARBA" id="ARBA00004123"/>
    </source>
</evidence>
<dbReference type="Pfam" id="PF00856">
    <property type="entry name" value="SET"/>
    <property type="match status" value="1"/>
</dbReference>
<evidence type="ECO:0000256" key="8">
    <source>
        <dbReference type="ARBA" id="ARBA00023242"/>
    </source>
</evidence>
<name>A0A4T0FUX8_9BASI</name>
<dbReference type="GO" id="GO:0005694">
    <property type="term" value="C:chromosome"/>
    <property type="evidence" value="ECO:0007669"/>
    <property type="project" value="UniProtKB-SubCell"/>
</dbReference>
<dbReference type="Gene3D" id="2.170.270.10">
    <property type="entry name" value="SET domain"/>
    <property type="match status" value="1"/>
</dbReference>
<dbReference type="InterPro" id="IPR041938">
    <property type="entry name" value="Hist-Lys_N-MTase_N"/>
</dbReference>
<dbReference type="PANTHER" id="PTHR12977">
    <property type="entry name" value="SUPPRESSOR OF VARIEGATION 4-20-RELATED"/>
    <property type="match status" value="1"/>
</dbReference>
<dbReference type="GO" id="GO:0042799">
    <property type="term" value="F:histone H4K20 methyltransferase activity"/>
    <property type="evidence" value="ECO:0007669"/>
    <property type="project" value="TreeGrafter"/>
</dbReference>
<dbReference type="InterPro" id="IPR039977">
    <property type="entry name" value="Suv4-20/Set9"/>
</dbReference>
<evidence type="ECO:0000313" key="11">
    <source>
        <dbReference type="EMBL" id="TIA92371.1"/>
    </source>
</evidence>
<evidence type="ECO:0000256" key="6">
    <source>
        <dbReference type="ARBA" id="ARBA00022691"/>
    </source>
</evidence>
<comment type="subcellular location">
    <subcellularLocation>
        <location evidence="2">Chromosome</location>
    </subcellularLocation>
    <subcellularLocation>
        <location evidence="1">Nucleus</location>
    </subcellularLocation>
</comment>
<dbReference type="OrthoDB" id="6627536at2759"/>
<keyword evidence="3" id="KW-0158">Chromosome</keyword>
<keyword evidence="8" id="KW-0539">Nucleus</keyword>
<evidence type="ECO:0000259" key="10">
    <source>
        <dbReference type="PROSITE" id="PS50280"/>
    </source>
</evidence>
<evidence type="ECO:0000313" key="12">
    <source>
        <dbReference type="Proteomes" id="UP000310189"/>
    </source>
</evidence>
<evidence type="ECO:0000256" key="2">
    <source>
        <dbReference type="ARBA" id="ARBA00004286"/>
    </source>
</evidence>
<dbReference type="SMART" id="SM00317">
    <property type="entry name" value="SET"/>
    <property type="match status" value="1"/>
</dbReference>
<dbReference type="SUPFAM" id="SSF82199">
    <property type="entry name" value="SET domain"/>
    <property type="match status" value="1"/>
</dbReference>
<keyword evidence="5" id="KW-0808">Transferase</keyword>
<proteinExistence type="predicted"/>
<feature type="region of interest" description="Disordered" evidence="9">
    <location>
        <begin position="258"/>
        <end position="283"/>
    </location>
</feature>
<dbReference type="InterPro" id="IPR001214">
    <property type="entry name" value="SET_dom"/>
</dbReference>
<keyword evidence="4" id="KW-0489">Methyltransferase</keyword>
<keyword evidence="7" id="KW-0156">Chromatin regulator</keyword>
<dbReference type="EMBL" id="SPNW01000007">
    <property type="protein sequence ID" value="TIA92371.1"/>
    <property type="molecule type" value="Genomic_DNA"/>
</dbReference>
<evidence type="ECO:0000256" key="3">
    <source>
        <dbReference type="ARBA" id="ARBA00022454"/>
    </source>
</evidence>
<feature type="domain" description="SET" evidence="10">
    <location>
        <begin position="100"/>
        <end position="213"/>
    </location>
</feature>
<dbReference type="Proteomes" id="UP000310189">
    <property type="component" value="Unassembled WGS sequence"/>
</dbReference>
<comment type="caution">
    <text evidence="11">The sequence shown here is derived from an EMBL/GenBank/DDBJ whole genome shotgun (WGS) entry which is preliminary data.</text>
</comment>
<dbReference type="AlphaFoldDB" id="A0A4T0FUX8"/>
<feature type="compositionally biased region" description="Polar residues" evidence="9">
    <location>
        <begin position="351"/>
        <end position="365"/>
    </location>
</feature>
<evidence type="ECO:0000256" key="9">
    <source>
        <dbReference type="SAM" id="MobiDB-lite"/>
    </source>
</evidence>
<reference evidence="11 12" key="1">
    <citation type="submission" date="2019-03" db="EMBL/GenBank/DDBJ databases">
        <title>Sequencing 23 genomes of Wallemia ichthyophaga.</title>
        <authorList>
            <person name="Gostincar C."/>
        </authorList>
    </citation>
    <scope>NUCLEOTIDE SEQUENCE [LARGE SCALE GENOMIC DNA]</scope>
    <source>
        <strain evidence="11 12">EXF-5753</strain>
    </source>
</reference>
<dbReference type="PANTHER" id="PTHR12977:SF4">
    <property type="entry name" value="HISTONE-LYSINE N-METHYLTRANSFERASE KMT5B"/>
    <property type="match status" value="1"/>
</dbReference>
<feature type="region of interest" description="Disordered" evidence="9">
    <location>
        <begin position="340"/>
        <end position="370"/>
    </location>
</feature>
<sequence>MTSDLERLSECDSIISNILIDAVWGFTVVKTAQPKLDVAPLKDFVIDVIAQYNYNTHKLNEQLLSMQLIRDYLRRKRIVYKDLFKQHLHVYSLLFHPSTPVVVKFNSRLSNLTQKEEYCLIATRTIPKNTPIKNCLATLTRITAKQDQDLTDMNNDWSVLCSLSTGTRIFLGPARFANHDCDYNCQLERNKDHINLVTRREIRKGDEVLLNYGPHYFGDKNENCFCQTCEDRGDGAFQHLNKANENQLRTRFNSYIRSNTRSSTNNSDSPKSSASSSLTPLSSHSSLDELDDLLCDNDMCTSDKLVGEKECHTCIVHRRIYQNTWPKRSRLISTTEALKEMDASESDSSDNDQGSDYMSPNIQTSKHPHIRTSKLESLNIHLI</sequence>
<dbReference type="GO" id="GO:0005634">
    <property type="term" value="C:nucleus"/>
    <property type="evidence" value="ECO:0007669"/>
    <property type="project" value="UniProtKB-SubCell"/>
</dbReference>
<organism evidence="11 12">
    <name type="scientific">Wallemia hederae</name>
    <dbReference type="NCBI Taxonomy" id="1540922"/>
    <lineage>
        <taxon>Eukaryota</taxon>
        <taxon>Fungi</taxon>
        <taxon>Dikarya</taxon>
        <taxon>Basidiomycota</taxon>
        <taxon>Wallemiomycotina</taxon>
        <taxon>Wallemiomycetes</taxon>
        <taxon>Wallemiales</taxon>
        <taxon>Wallemiaceae</taxon>
        <taxon>Wallemia</taxon>
    </lineage>
</organism>
<dbReference type="GO" id="GO:0032259">
    <property type="term" value="P:methylation"/>
    <property type="evidence" value="ECO:0007669"/>
    <property type="project" value="UniProtKB-KW"/>
</dbReference>
<keyword evidence="6" id="KW-0949">S-adenosyl-L-methionine</keyword>
<accession>A0A4T0FUX8</accession>
<dbReference type="Gene3D" id="1.10.10.1700">
    <property type="entry name" value="Histone-lysine N-methyltransferase"/>
    <property type="match status" value="1"/>
</dbReference>
<evidence type="ECO:0000256" key="7">
    <source>
        <dbReference type="ARBA" id="ARBA00022853"/>
    </source>
</evidence>
<dbReference type="PROSITE" id="PS50280">
    <property type="entry name" value="SET"/>
    <property type="match status" value="1"/>
</dbReference>
<evidence type="ECO:0000256" key="5">
    <source>
        <dbReference type="ARBA" id="ARBA00022679"/>
    </source>
</evidence>
<dbReference type="InterPro" id="IPR046341">
    <property type="entry name" value="SET_dom_sf"/>
</dbReference>
<gene>
    <name evidence="11" type="ORF">E3P99_00641</name>
</gene>
<keyword evidence="12" id="KW-1185">Reference proteome</keyword>
<evidence type="ECO:0000256" key="4">
    <source>
        <dbReference type="ARBA" id="ARBA00022603"/>
    </source>
</evidence>
<protein>
    <recommendedName>
        <fullName evidence="10">SET domain-containing protein</fullName>
    </recommendedName>
</protein>